<organism evidence="4">
    <name type="scientific">Prevotella sp. GTC17253</name>
    <dbReference type="NCBI Taxonomy" id="3236793"/>
    <lineage>
        <taxon>Bacteria</taxon>
        <taxon>Pseudomonadati</taxon>
        <taxon>Bacteroidota</taxon>
        <taxon>Bacteroidia</taxon>
        <taxon>Bacteroidales</taxon>
        <taxon>Prevotellaceae</taxon>
        <taxon>Prevotella</taxon>
    </lineage>
</organism>
<dbReference type="PANTHER" id="PTHR30273">
    <property type="entry name" value="PERIPLASMIC SIGNAL SENSOR AND SIGMA FACTOR ACTIVATOR FECR-RELATED"/>
    <property type="match status" value="1"/>
</dbReference>
<feature type="domain" description="Protein FecR C-terminal" evidence="3">
    <location>
        <begin position="261"/>
        <end position="331"/>
    </location>
</feature>
<keyword evidence="1" id="KW-0472">Membrane</keyword>
<name>A0AB33IQW9_9BACT</name>
<dbReference type="Gene3D" id="2.60.120.1440">
    <property type="match status" value="1"/>
</dbReference>
<feature type="transmembrane region" description="Helical" evidence="1">
    <location>
        <begin position="82"/>
        <end position="103"/>
    </location>
</feature>
<dbReference type="InterPro" id="IPR006860">
    <property type="entry name" value="FecR"/>
</dbReference>
<dbReference type="PIRSF" id="PIRSF018266">
    <property type="entry name" value="FecR"/>
    <property type="match status" value="1"/>
</dbReference>
<dbReference type="Pfam" id="PF16344">
    <property type="entry name" value="FecR_C"/>
    <property type="match status" value="1"/>
</dbReference>
<reference evidence="4" key="1">
    <citation type="submission" date="2024-07" db="EMBL/GenBank/DDBJ databases">
        <title>Complete genome sequence of Prevotella sp. YM-2024 GTC17253.</title>
        <authorList>
            <person name="Hayashi M."/>
            <person name="Muto Y."/>
            <person name="Tanaka K."/>
            <person name="Niwa H."/>
        </authorList>
    </citation>
    <scope>NUCLEOTIDE SEQUENCE</scope>
    <source>
        <strain evidence="4">GTC17253</strain>
    </source>
</reference>
<dbReference type="InterPro" id="IPR012373">
    <property type="entry name" value="Ferrdict_sens_TM"/>
</dbReference>
<keyword evidence="1" id="KW-1133">Transmembrane helix</keyword>
<dbReference type="Pfam" id="PF04773">
    <property type="entry name" value="FecR"/>
    <property type="match status" value="1"/>
</dbReference>
<evidence type="ECO:0000256" key="1">
    <source>
        <dbReference type="SAM" id="Phobius"/>
    </source>
</evidence>
<evidence type="ECO:0000259" key="2">
    <source>
        <dbReference type="Pfam" id="PF04773"/>
    </source>
</evidence>
<dbReference type="InterPro" id="IPR032508">
    <property type="entry name" value="FecR_C"/>
</dbReference>
<keyword evidence="1" id="KW-0812">Transmembrane</keyword>
<evidence type="ECO:0000313" key="4">
    <source>
        <dbReference type="EMBL" id="BFO72091.1"/>
    </source>
</evidence>
<dbReference type="PANTHER" id="PTHR30273:SF2">
    <property type="entry name" value="PROTEIN FECR"/>
    <property type="match status" value="1"/>
</dbReference>
<dbReference type="EMBL" id="AP035785">
    <property type="protein sequence ID" value="BFO72091.1"/>
    <property type="molecule type" value="Genomic_DNA"/>
</dbReference>
<dbReference type="GO" id="GO:0016989">
    <property type="term" value="F:sigma factor antagonist activity"/>
    <property type="evidence" value="ECO:0007669"/>
    <property type="project" value="TreeGrafter"/>
</dbReference>
<dbReference type="AlphaFoldDB" id="A0AB33IQW9"/>
<protein>
    <submittedName>
        <fullName evidence="4">FecR domain-containing protein</fullName>
    </submittedName>
</protein>
<dbReference type="FunFam" id="2.60.120.1440:FF:000001">
    <property type="entry name" value="Putative anti-sigma factor"/>
    <property type="match status" value="1"/>
</dbReference>
<gene>
    <name evidence="4" type="ORF">GTC17253_20570</name>
</gene>
<feature type="domain" description="FecR protein" evidence="2">
    <location>
        <begin position="120"/>
        <end position="214"/>
    </location>
</feature>
<evidence type="ECO:0000259" key="3">
    <source>
        <dbReference type="Pfam" id="PF16344"/>
    </source>
</evidence>
<proteinExistence type="predicted"/>
<accession>A0AB33IQW9</accession>
<dbReference type="Gene3D" id="3.55.50.30">
    <property type="match status" value="1"/>
</dbReference>
<sequence>MENQNTDRELIRSFFYHQFSRTLRLKFGWWLLNVSSKDLQDTEMQTLWNEADNCATPELEEDRIKFHQQLVQQKRKETLHRYLRPTAAAVILIVATSVITYLISKNSFQQVASISEFVQITVPDKEIKTLILPDSTRVTINSGSTLIYPKEFNARTRTIYLMGEANFDVRKNKEKPFIVQTEYLAVTALGTRFDVTSYTQQQLKTVTLEKGSVRVHSISRNLQDKAYLLNPNQKLTYNKETHQILIHQTDAAKHLSWEKGYLVFEDAKFTEITERLERRYGVHITCTNFKKMNGLYHVRFTKEENLNRILNILSELSTPFKYQITDNHITITPK</sequence>